<dbReference type="VEuPathDB" id="FungiDB:ASPSYDRAFT_73810"/>
<evidence type="ECO:0000313" key="2">
    <source>
        <dbReference type="EMBL" id="OJJ52352.1"/>
    </source>
</evidence>
<keyword evidence="1" id="KW-0732">Signal</keyword>
<name>A0A1L9SYQ3_9EURO</name>
<evidence type="ECO:0000313" key="3">
    <source>
        <dbReference type="Proteomes" id="UP000184356"/>
    </source>
</evidence>
<gene>
    <name evidence="2" type="ORF">ASPSYDRAFT_73810</name>
</gene>
<dbReference type="EMBL" id="KV878602">
    <property type="protein sequence ID" value="OJJ52352.1"/>
    <property type="molecule type" value="Genomic_DNA"/>
</dbReference>
<reference evidence="3" key="1">
    <citation type="journal article" date="2017" name="Genome Biol.">
        <title>Comparative genomics reveals high biological diversity and specific adaptations in the industrially and medically important fungal genus Aspergillus.</title>
        <authorList>
            <person name="de Vries R.P."/>
            <person name="Riley R."/>
            <person name="Wiebenga A."/>
            <person name="Aguilar-Osorio G."/>
            <person name="Amillis S."/>
            <person name="Uchima C.A."/>
            <person name="Anderluh G."/>
            <person name="Asadollahi M."/>
            <person name="Askin M."/>
            <person name="Barry K."/>
            <person name="Battaglia E."/>
            <person name="Bayram O."/>
            <person name="Benocci T."/>
            <person name="Braus-Stromeyer S.A."/>
            <person name="Caldana C."/>
            <person name="Canovas D."/>
            <person name="Cerqueira G.C."/>
            <person name="Chen F."/>
            <person name="Chen W."/>
            <person name="Choi C."/>
            <person name="Clum A."/>
            <person name="Dos Santos R.A."/>
            <person name="Damasio A.R."/>
            <person name="Diallinas G."/>
            <person name="Emri T."/>
            <person name="Fekete E."/>
            <person name="Flipphi M."/>
            <person name="Freyberg S."/>
            <person name="Gallo A."/>
            <person name="Gournas C."/>
            <person name="Habgood R."/>
            <person name="Hainaut M."/>
            <person name="Harispe M.L."/>
            <person name="Henrissat B."/>
            <person name="Hilden K.S."/>
            <person name="Hope R."/>
            <person name="Hossain A."/>
            <person name="Karabika E."/>
            <person name="Karaffa L."/>
            <person name="Karanyi Z."/>
            <person name="Krasevec N."/>
            <person name="Kuo A."/>
            <person name="Kusch H."/>
            <person name="LaButti K."/>
            <person name="Lagendijk E.L."/>
            <person name="Lapidus A."/>
            <person name="Levasseur A."/>
            <person name="Lindquist E."/>
            <person name="Lipzen A."/>
            <person name="Logrieco A.F."/>
            <person name="MacCabe A."/>
            <person name="Maekelae M.R."/>
            <person name="Malavazi I."/>
            <person name="Melin P."/>
            <person name="Meyer V."/>
            <person name="Mielnichuk N."/>
            <person name="Miskei M."/>
            <person name="Molnar A.P."/>
            <person name="Mule G."/>
            <person name="Ngan C.Y."/>
            <person name="Orejas M."/>
            <person name="Orosz E."/>
            <person name="Ouedraogo J.P."/>
            <person name="Overkamp K.M."/>
            <person name="Park H.-S."/>
            <person name="Perrone G."/>
            <person name="Piumi F."/>
            <person name="Punt P.J."/>
            <person name="Ram A.F."/>
            <person name="Ramon A."/>
            <person name="Rauscher S."/>
            <person name="Record E."/>
            <person name="Riano-Pachon D.M."/>
            <person name="Robert V."/>
            <person name="Roehrig J."/>
            <person name="Ruller R."/>
            <person name="Salamov A."/>
            <person name="Salih N.S."/>
            <person name="Samson R.A."/>
            <person name="Sandor E."/>
            <person name="Sanguinetti M."/>
            <person name="Schuetze T."/>
            <person name="Sepcic K."/>
            <person name="Shelest E."/>
            <person name="Sherlock G."/>
            <person name="Sophianopoulou V."/>
            <person name="Squina F.M."/>
            <person name="Sun H."/>
            <person name="Susca A."/>
            <person name="Todd R.B."/>
            <person name="Tsang A."/>
            <person name="Unkles S.E."/>
            <person name="van de Wiele N."/>
            <person name="van Rossen-Uffink D."/>
            <person name="Oliveira J.V."/>
            <person name="Vesth T.C."/>
            <person name="Visser J."/>
            <person name="Yu J.-H."/>
            <person name="Zhou M."/>
            <person name="Andersen M.R."/>
            <person name="Archer D.B."/>
            <person name="Baker S.E."/>
            <person name="Benoit I."/>
            <person name="Brakhage A.A."/>
            <person name="Braus G.H."/>
            <person name="Fischer R."/>
            <person name="Frisvad J.C."/>
            <person name="Goldman G.H."/>
            <person name="Houbraken J."/>
            <person name="Oakley B."/>
            <person name="Pocsi I."/>
            <person name="Scazzocchio C."/>
            <person name="Seiboth B."/>
            <person name="vanKuyk P.A."/>
            <person name="Wortman J."/>
            <person name="Dyer P.S."/>
            <person name="Grigoriev I.V."/>
        </authorList>
    </citation>
    <scope>NUCLEOTIDE SEQUENCE [LARGE SCALE GENOMIC DNA]</scope>
    <source>
        <strain evidence="3">CBS 593.65</strain>
    </source>
</reference>
<feature type="chain" id="PRO_5012702240" evidence="1">
    <location>
        <begin position="19"/>
        <end position="162"/>
    </location>
</feature>
<dbReference type="GeneID" id="63766812"/>
<proteinExistence type="predicted"/>
<protein>
    <submittedName>
        <fullName evidence="2">Uncharacterized protein</fullName>
    </submittedName>
</protein>
<dbReference type="RefSeq" id="XP_040696158.1">
    <property type="nucleotide sequence ID" value="XM_040850739.1"/>
</dbReference>
<dbReference type="AlphaFoldDB" id="A0A1L9SYQ3"/>
<feature type="signal peptide" evidence="1">
    <location>
        <begin position="1"/>
        <end position="18"/>
    </location>
</feature>
<organism evidence="2 3">
    <name type="scientific">Aspergillus sydowii CBS 593.65</name>
    <dbReference type="NCBI Taxonomy" id="1036612"/>
    <lineage>
        <taxon>Eukaryota</taxon>
        <taxon>Fungi</taxon>
        <taxon>Dikarya</taxon>
        <taxon>Ascomycota</taxon>
        <taxon>Pezizomycotina</taxon>
        <taxon>Eurotiomycetes</taxon>
        <taxon>Eurotiomycetidae</taxon>
        <taxon>Eurotiales</taxon>
        <taxon>Aspergillaceae</taxon>
        <taxon>Aspergillus</taxon>
        <taxon>Aspergillus subgen. Nidulantes</taxon>
    </lineage>
</organism>
<dbReference type="OrthoDB" id="4491197at2759"/>
<dbReference type="Proteomes" id="UP000184356">
    <property type="component" value="Unassembled WGS sequence"/>
</dbReference>
<sequence length="162" mass="17590">MHFQQISLIGLAIALAAASPAQRNPKVLHAREETNKGPYINPEHPKMSLDEQCTWKWSAGYGYWNVVINDASDFTDDTCGSGFLDNVNGRGCSVTGWGCNYADDGKTMNAGFKTDFFCSSHDIGSAIKAAFGGKEVYCGDYDLHVVCDDDDSCTMLGNPDDI</sequence>
<evidence type="ECO:0000256" key="1">
    <source>
        <dbReference type="SAM" id="SignalP"/>
    </source>
</evidence>
<keyword evidence="3" id="KW-1185">Reference proteome</keyword>
<accession>A0A1L9SYQ3</accession>